<accession>A0A7X6D3U3</accession>
<dbReference type="Proteomes" id="UP000578686">
    <property type="component" value="Unassembled WGS sequence"/>
</dbReference>
<organism evidence="2 3">
    <name type="scientific">Streptomyces lonarensis</name>
    <dbReference type="NCBI Taxonomy" id="700599"/>
    <lineage>
        <taxon>Bacteria</taxon>
        <taxon>Bacillati</taxon>
        <taxon>Actinomycetota</taxon>
        <taxon>Actinomycetes</taxon>
        <taxon>Kitasatosporales</taxon>
        <taxon>Streptomycetaceae</taxon>
        <taxon>Streptomyces</taxon>
    </lineage>
</organism>
<reference evidence="2 3" key="1">
    <citation type="submission" date="2020-03" db="EMBL/GenBank/DDBJ databases">
        <title>Draft genome of Streptomyces sp. ventii, isolated from the Axial Seamount in the Pacific Ocean, and resequencing of the two type strains Streptomyces lonarensis strain NCL 716 and Streptomyces bohaiensis strain 11A07.</title>
        <authorList>
            <person name="Loughran R.M."/>
            <person name="Pfannmuller K.M."/>
            <person name="Wasson B.J."/>
            <person name="Deadmond M.C."/>
            <person name="Paddock B.E."/>
            <person name="Koyack M.J."/>
            <person name="Gallegos D.A."/>
            <person name="Mitchell E.A."/>
            <person name="Ushijima B."/>
            <person name="Saw J.H."/>
            <person name="Mcphail K.L."/>
            <person name="Videau P."/>
        </authorList>
    </citation>
    <scope>NUCLEOTIDE SEQUENCE [LARGE SCALE GENOMIC DNA]</scope>
    <source>
        <strain evidence="2 3">NCL716</strain>
    </source>
</reference>
<evidence type="ECO:0000313" key="3">
    <source>
        <dbReference type="Proteomes" id="UP000578686"/>
    </source>
</evidence>
<dbReference type="InterPro" id="IPR042100">
    <property type="entry name" value="Bug_dom1"/>
</dbReference>
<dbReference type="PIRSF" id="PIRSF017082">
    <property type="entry name" value="YflP"/>
    <property type="match status" value="1"/>
</dbReference>
<keyword evidence="3" id="KW-1185">Reference proteome</keyword>
<dbReference type="EMBL" id="JAAVJD010000174">
    <property type="protein sequence ID" value="NJQ07585.1"/>
    <property type="molecule type" value="Genomic_DNA"/>
</dbReference>
<comment type="caution">
    <text evidence="2">The sequence shown here is derived from an EMBL/GenBank/DDBJ whole genome shotgun (WGS) entry which is preliminary data.</text>
</comment>
<evidence type="ECO:0000256" key="1">
    <source>
        <dbReference type="ARBA" id="ARBA00006987"/>
    </source>
</evidence>
<dbReference type="Pfam" id="PF03401">
    <property type="entry name" value="TctC"/>
    <property type="match status" value="1"/>
</dbReference>
<proteinExistence type="inferred from homology"/>
<comment type="similarity">
    <text evidence="1">Belongs to the UPF0065 (bug) family.</text>
</comment>
<dbReference type="AlphaFoldDB" id="A0A7X6D3U3"/>
<evidence type="ECO:0000313" key="2">
    <source>
        <dbReference type="EMBL" id="NJQ07585.1"/>
    </source>
</evidence>
<dbReference type="RefSeq" id="WP_167972717.1">
    <property type="nucleotide sequence ID" value="NZ_BHZG01000202.1"/>
</dbReference>
<dbReference type="InterPro" id="IPR005064">
    <property type="entry name" value="BUG"/>
</dbReference>
<gene>
    <name evidence="2" type="ORF">HCN56_18850</name>
</gene>
<dbReference type="Gene3D" id="3.40.190.150">
    <property type="entry name" value="Bordetella uptake gene, domain 1"/>
    <property type="match status" value="1"/>
</dbReference>
<dbReference type="PANTHER" id="PTHR42928:SF3">
    <property type="entry name" value="UPF0065 PROTEIN YFLP"/>
    <property type="match status" value="1"/>
</dbReference>
<dbReference type="Gene3D" id="3.40.190.10">
    <property type="entry name" value="Periplasmic binding protein-like II"/>
    <property type="match status" value="1"/>
</dbReference>
<dbReference type="SUPFAM" id="SSF53850">
    <property type="entry name" value="Periplasmic binding protein-like II"/>
    <property type="match status" value="1"/>
</dbReference>
<name>A0A7X6D3U3_9ACTN</name>
<sequence>MRTPKALGQGVGIAAACVLVGVALVDVHQSAASGSGPNEKLMLIAPAAPGGGWDTLAREMQNGLREEDLRYNIEVSNAEGAGGTIGLTQTANRQGQANVLTMSGLGMVGAVETLGSQHTMADATPIAQIASEYLAVVVPADSPYETLNDLADDWEEQGRQLPVAGGSMGGVDQIFTARVGQAMEVDPSVINYLPYSGGGEVVTSMLSGTSKVGFGTLGDFSDQIDRGALRALAVSSPERLEGVDIPTALEQGFDVEMSNWRGVIAPPGITDEEAERLEQLVAELLQTDSWADTLERNRWTDTYQDRAEFTAFLEEEIAVTTETVKALGL</sequence>
<dbReference type="CDD" id="cd07012">
    <property type="entry name" value="PBP2_Bug_TTT"/>
    <property type="match status" value="1"/>
</dbReference>
<dbReference type="PANTHER" id="PTHR42928">
    <property type="entry name" value="TRICARBOXYLATE-BINDING PROTEIN"/>
    <property type="match status" value="1"/>
</dbReference>
<dbReference type="PROSITE" id="PS51257">
    <property type="entry name" value="PROKAR_LIPOPROTEIN"/>
    <property type="match status" value="1"/>
</dbReference>
<protein>
    <submittedName>
        <fullName evidence="2">Tripartite tricarboxylate transporter substrate binding protein</fullName>
    </submittedName>
</protein>